<dbReference type="GO" id="GO:0044281">
    <property type="term" value="P:small molecule metabolic process"/>
    <property type="evidence" value="ECO:0007669"/>
    <property type="project" value="UniProtKB-ARBA"/>
</dbReference>
<dbReference type="Gene3D" id="3.40.50.1000">
    <property type="entry name" value="HAD superfamily/HAD-like"/>
    <property type="match status" value="1"/>
</dbReference>
<dbReference type="InterPro" id="IPR023214">
    <property type="entry name" value="HAD_sf"/>
</dbReference>
<dbReference type="InterPro" id="IPR051400">
    <property type="entry name" value="HAD-like_hydrolase"/>
</dbReference>
<proteinExistence type="predicted"/>
<dbReference type="PANTHER" id="PTHR46470">
    <property type="entry name" value="N-ACYLNEURAMINATE-9-PHOSPHATASE"/>
    <property type="match status" value="1"/>
</dbReference>
<dbReference type="GO" id="GO:0016791">
    <property type="term" value="F:phosphatase activity"/>
    <property type="evidence" value="ECO:0007669"/>
    <property type="project" value="TreeGrafter"/>
</dbReference>
<dbReference type="InterPro" id="IPR006439">
    <property type="entry name" value="HAD-SF_hydro_IA"/>
</dbReference>
<evidence type="ECO:0000256" key="1">
    <source>
        <dbReference type="ARBA" id="ARBA00001946"/>
    </source>
</evidence>
<evidence type="ECO:0000256" key="2">
    <source>
        <dbReference type="ARBA" id="ARBA00022723"/>
    </source>
</evidence>
<name>A0A381XE46_9ZZZZ</name>
<evidence type="ECO:0008006" key="6">
    <source>
        <dbReference type="Google" id="ProtNLM"/>
    </source>
</evidence>
<evidence type="ECO:0000256" key="4">
    <source>
        <dbReference type="ARBA" id="ARBA00022842"/>
    </source>
</evidence>
<keyword evidence="3" id="KW-0378">Hydrolase</keyword>
<dbReference type="Pfam" id="PF00702">
    <property type="entry name" value="Hydrolase"/>
    <property type="match status" value="1"/>
</dbReference>
<accession>A0A381XE46</accession>
<dbReference type="GO" id="GO:0046872">
    <property type="term" value="F:metal ion binding"/>
    <property type="evidence" value="ECO:0007669"/>
    <property type="project" value="UniProtKB-KW"/>
</dbReference>
<dbReference type="PANTHER" id="PTHR46470:SF2">
    <property type="entry name" value="GLYCERALDEHYDE 3-PHOSPHATE PHOSPHATASE"/>
    <property type="match status" value="1"/>
</dbReference>
<keyword evidence="2" id="KW-0479">Metal-binding</keyword>
<dbReference type="EMBL" id="UINC01014853">
    <property type="protein sequence ID" value="SVA63024.1"/>
    <property type="molecule type" value="Genomic_DNA"/>
</dbReference>
<evidence type="ECO:0000256" key="3">
    <source>
        <dbReference type="ARBA" id="ARBA00022801"/>
    </source>
</evidence>
<dbReference type="NCBIfam" id="TIGR01509">
    <property type="entry name" value="HAD-SF-IA-v3"/>
    <property type="match status" value="1"/>
</dbReference>
<feature type="non-terminal residue" evidence="5">
    <location>
        <position position="1"/>
    </location>
</feature>
<evidence type="ECO:0000313" key="5">
    <source>
        <dbReference type="EMBL" id="SVA63024.1"/>
    </source>
</evidence>
<keyword evidence="4" id="KW-0460">Magnesium</keyword>
<sequence>VPPRSIQATNRQFRWSLVATSYDSLRGTVSDTSRAAHGLNRHRWARCQRLDAAPMVLWHHAYGRSVRRAPWGSMKAIFFDVDFTLIHPGPRFAAEGYRSFGERHGLSVDTERFDAAVMAASQELEVDGDARYRPERFVRFGRRVIEEMGGRGPGLEACAREIYEEWAVCEHFALYEDVKPALRRLHARGLLLGLISNTHRCLDAFQSHFALHPFISGAVSSSTQGFMKPHPSIFETALSALGVAADEAMMVGDSPSHDVAGARQLGMGAVLLDRSGRLCTSQPDVPVIASLAELPA</sequence>
<dbReference type="Gene3D" id="1.20.120.1600">
    <property type="match status" value="1"/>
</dbReference>
<comment type="cofactor">
    <cofactor evidence="1">
        <name>Mg(2+)</name>
        <dbReference type="ChEBI" id="CHEBI:18420"/>
    </cofactor>
</comment>
<dbReference type="AlphaFoldDB" id="A0A381XE46"/>
<dbReference type="SUPFAM" id="SSF56784">
    <property type="entry name" value="HAD-like"/>
    <property type="match status" value="1"/>
</dbReference>
<organism evidence="5">
    <name type="scientific">marine metagenome</name>
    <dbReference type="NCBI Taxonomy" id="408172"/>
    <lineage>
        <taxon>unclassified sequences</taxon>
        <taxon>metagenomes</taxon>
        <taxon>ecological metagenomes</taxon>
    </lineage>
</organism>
<reference evidence="5" key="1">
    <citation type="submission" date="2018-05" db="EMBL/GenBank/DDBJ databases">
        <authorList>
            <person name="Lanie J.A."/>
            <person name="Ng W.-L."/>
            <person name="Kazmierczak K.M."/>
            <person name="Andrzejewski T.M."/>
            <person name="Davidsen T.M."/>
            <person name="Wayne K.J."/>
            <person name="Tettelin H."/>
            <person name="Glass J.I."/>
            <person name="Rusch D."/>
            <person name="Podicherti R."/>
            <person name="Tsui H.-C.T."/>
            <person name="Winkler M.E."/>
        </authorList>
    </citation>
    <scope>NUCLEOTIDE SEQUENCE</scope>
</reference>
<dbReference type="SFLD" id="SFLDG01129">
    <property type="entry name" value="C1.5:_HAD__Beta-PGM__Phosphata"/>
    <property type="match status" value="1"/>
</dbReference>
<gene>
    <name evidence="5" type="ORF">METZ01_LOCUS115878</name>
</gene>
<dbReference type="PRINTS" id="PR00413">
    <property type="entry name" value="HADHALOGNASE"/>
</dbReference>
<dbReference type="SFLD" id="SFLDS00003">
    <property type="entry name" value="Haloacid_Dehalogenase"/>
    <property type="match status" value="1"/>
</dbReference>
<protein>
    <recommendedName>
        <fullName evidence="6">HAD family hydrolase</fullName>
    </recommendedName>
</protein>
<dbReference type="NCBIfam" id="TIGR01549">
    <property type="entry name" value="HAD-SF-IA-v1"/>
    <property type="match status" value="1"/>
</dbReference>
<dbReference type="InterPro" id="IPR036412">
    <property type="entry name" value="HAD-like_sf"/>
</dbReference>
<feature type="non-terminal residue" evidence="5">
    <location>
        <position position="296"/>
    </location>
</feature>